<evidence type="ECO:0000313" key="1">
    <source>
        <dbReference type="EMBL" id="QCQ85092.1"/>
    </source>
</evidence>
<reference evidence="1" key="1">
    <citation type="submission" date="2018-12" db="EMBL/GenBank/DDBJ databases">
        <title>Singled stranded DNA viruses identified in blackflies (Austrosimulium ungulatum) sampled in New Zealand.</title>
        <authorList>
            <person name="Kraberger S."/>
            <person name="Fontenele R.S."/>
            <person name="Schmidlin K."/>
            <person name="Walters M."/>
            <person name="Varsani A."/>
        </authorList>
    </citation>
    <scope>NUCLEOTIDE SEQUENCE [LARGE SCALE GENOMIC DNA]</scope>
    <source>
        <strain evidence="1">183</strain>
    </source>
</reference>
<dbReference type="Pfam" id="PF20577">
    <property type="entry name" value="Phage_ORF5"/>
    <property type="match status" value="1"/>
</dbReference>
<protein>
    <submittedName>
        <fullName evidence="1">Nonstructural protein</fullName>
    </submittedName>
</protein>
<accession>A0A4P8PKQ5</accession>
<dbReference type="InterPro" id="IPR046781">
    <property type="entry name" value="Phage_ORF5"/>
</dbReference>
<dbReference type="Proteomes" id="UP000323838">
    <property type="component" value="Genome"/>
</dbReference>
<name>A0A4P8PKQ5_9VIRU</name>
<dbReference type="EMBL" id="MK249223">
    <property type="protein sequence ID" value="QCQ85092.1"/>
    <property type="molecule type" value="Genomic_DNA"/>
</dbReference>
<sequence length="110" mass="12214">MQTNILFSIYDRKAQYYLPPFTARSEADALRVFNEAVISSETPVSQYPADFDLLVLGAVDLETGVLTPEMPTPRPLINGLVALTSAQRERSRYQAILGTIQQEEPLPEAS</sequence>
<organism evidence="1">
    <name type="scientific">Blackfly microvirus SF02</name>
    <dbReference type="NCBI Taxonomy" id="2576452"/>
    <lineage>
        <taxon>Viruses</taxon>
        <taxon>Monodnaviria</taxon>
        <taxon>Sangervirae</taxon>
        <taxon>Phixviricota</taxon>
        <taxon>Malgrandaviricetes</taxon>
        <taxon>Petitvirales</taxon>
        <taxon>Microviridae</taxon>
        <taxon>Microvirus</taxon>
    </lineage>
</organism>
<proteinExistence type="predicted"/>